<comment type="caution">
    <text evidence="2">The sequence shown here is derived from an EMBL/GenBank/DDBJ whole genome shotgun (WGS) entry which is preliminary data.</text>
</comment>
<evidence type="ECO:0000256" key="1">
    <source>
        <dbReference type="SAM" id="MobiDB-lite"/>
    </source>
</evidence>
<reference evidence="2 3" key="1">
    <citation type="submission" date="2020-08" db="EMBL/GenBank/DDBJ databases">
        <title>Functional genomics of gut bacteria from endangered species of beetles.</title>
        <authorList>
            <person name="Carlos-Shanley C."/>
        </authorList>
    </citation>
    <scope>NUCLEOTIDE SEQUENCE [LARGE SCALE GENOMIC DNA]</scope>
    <source>
        <strain evidence="2 3">S00136</strain>
    </source>
</reference>
<gene>
    <name evidence="2" type="ORF">HNP36_002266</name>
</gene>
<proteinExistence type="predicted"/>
<organism evidence="2 3">
    <name type="scientific">Chryseobacterium shigense</name>
    <dbReference type="NCBI Taxonomy" id="297244"/>
    <lineage>
        <taxon>Bacteria</taxon>
        <taxon>Pseudomonadati</taxon>
        <taxon>Bacteroidota</taxon>
        <taxon>Flavobacteriia</taxon>
        <taxon>Flavobacteriales</taxon>
        <taxon>Weeksellaceae</taxon>
        <taxon>Chryseobacterium group</taxon>
        <taxon>Chryseobacterium</taxon>
    </lineage>
</organism>
<protein>
    <submittedName>
        <fullName evidence="2">Uncharacterized protein</fullName>
    </submittedName>
</protein>
<dbReference type="Proteomes" id="UP000589738">
    <property type="component" value="Unassembled WGS sequence"/>
</dbReference>
<dbReference type="RefSeq" id="WP_184163111.1">
    <property type="nucleotide sequence ID" value="NZ_JACHLC010000002.1"/>
</dbReference>
<dbReference type="EMBL" id="JACHLC010000002">
    <property type="protein sequence ID" value="MBB6371190.1"/>
    <property type="molecule type" value="Genomic_DNA"/>
</dbReference>
<dbReference type="AlphaFoldDB" id="A0A841NCY4"/>
<feature type="region of interest" description="Disordered" evidence="1">
    <location>
        <begin position="32"/>
        <end position="58"/>
    </location>
</feature>
<keyword evidence="3" id="KW-1185">Reference proteome</keyword>
<evidence type="ECO:0000313" key="3">
    <source>
        <dbReference type="Proteomes" id="UP000589738"/>
    </source>
</evidence>
<evidence type="ECO:0000313" key="2">
    <source>
        <dbReference type="EMBL" id="MBB6371190.1"/>
    </source>
</evidence>
<sequence>MINFILVLIGFLSSGSMNKEQNNTISHRPQNIVGSFENNEGGPVGGNSGQTPPPFTQP</sequence>
<name>A0A841NCY4_9FLAO</name>
<accession>A0A841NCY4</accession>